<evidence type="ECO:0000313" key="2">
    <source>
        <dbReference type="Proteomes" id="UP000242254"/>
    </source>
</evidence>
<evidence type="ECO:0000313" key="1">
    <source>
        <dbReference type="EMBL" id="PHZ08931.1"/>
    </source>
</evidence>
<dbReference type="GeneID" id="35442967"/>
<dbReference type="AlphaFoldDB" id="A0A2G4SJJ2"/>
<keyword evidence="2" id="KW-1185">Reference proteome</keyword>
<accession>A0A2G4SJJ2</accession>
<reference evidence="1 2" key="1">
    <citation type="journal article" date="2016" name="Proc. Natl. Acad. Sci. U.S.A.">
        <title>Lipid metabolic changes in an early divergent fungus govern the establishment of a mutualistic symbiosis with endobacteria.</title>
        <authorList>
            <person name="Lastovetsky O.A."/>
            <person name="Gaspar M.L."/>
            <person name="Mondo S.J."/>
            <person name="LaButti K.M."/>
            <person name="Sandor L."/>
            <person name="Grigoriev I.V."/>
            <person name="Henry S.A."/>
            <person name="Pawlowska T.E."/>
        </authorList>
    </citation>
    <scope>NUCLEOTIDE SEQUENCE [LARGE SCALE GENOMIC DNA]</scope>
    <source>
        <strain evidence="1 2">ATCC 52813</strain>
    </source>
</reference>
<sequence>MTRQPCLQSTETSVQDVLLAPIPFISCTSAPIKSSKKYQGKVDKAEAFKRKTTR</sequence>
<dbReference type="Proteomes" id="UP000242254">
    <property type="component" value="Unassembled WGS sequence"/>
</dbReference>
<proteinExistence type="predicted"/>
<gene>
    <name evidence="1" type="ORF">RHIMIDRAFT_267176</name>
</gene>
<protein>
    <submittedName>
        <fullName evidence="1">Uncharacterized protein</fullName>
    </submittedName>
</protein>
<name>A0A2G4SJJ2_RHIZD</name>
<dbReference type="RefSeq" id="XP_023462639.1">
    <property type="nucleotide sequence ID" value="XM_023611978.1"/>
</dbReference>
<dbReference type="EMBL" id="KZ303861">
    <property type="protein sequence ID" value="PHZ08931.1"/>
    <property type="molecule type" value="Genomic_DNA"/>
</dbReference>
<organism evidence="1 2">
    <name type="scientific">Rhizopus microsporus ATCC 52813</name>
    <dbReference type="NCBI Taxonomy" id="1340429"/>
    <lineage>
        <taxon>Eukaryota</taxon>
        <taxon>Fungi</taxon>
        <taxon>Fungi incertae sedis</taxon>
        <taxon>Mucoromycota</taxon>
        <taxon>Mucoromycotina</taxon>
        <taxon>Mucoromycetes</taxon>
        <taxon>Mucorales</taxon>
        <taxon>Mucorineae</taxon>
        <taxon>Rhizopodaceae</taxon>
        <taxon>Rhizopus</taxon>
    </lineage>
</organism>